<evidence type="ECO:0000256" key="4">
    <source>
        <dbReference type="ARBA" id="ARBA00023054"/>
    </source>
</evidence>
<dbReference type="GO" id="GO:0000226">
    <property type="term" value="P:microtubule cytoskeleton organization"/>
    <property type="evidence" value="ECO:0007669"/>
    <property type="project" value="InterPro"/>
</dbReference>
<dbReference type="PANTHER" id="PTHR15073:SF18">
    <property type="entry name" value="ENSCONSIN, ISOFORM F"/>
    <property type="match status" value="1"/>
</dbReference>
<keyword evidence="3" id="KW-0963">Cytoplasm</keyword>
<feature type="compositionally biased region" description="Basic and acidic residues" evidence="6">
    <location>
        <begin position="47"/>
        <end position="71"/>
    </location>
</feature>
<dbReference type="Proteomes" id="UP000801492">
    <property type="component" value="Unassembled WGS sequence"/>
</dbReference>
<feature type="compositionally biased region" description="Low complexity" evidence="6">
    <location>
        <begin position="713"/>
        <end position="725"/>
    </location>
</feature>
<dbReference type="PANTHER" id="PTHR15073">
    <property type="entry name" value="MICROTUBULE-ASSOCIATED PROTEIN"/>
    <property type="match status" value="1"/>
</dbReference>
<protein>
    <submittedName>
        <fullName evidence="7">Uncharacterized protein</fullName>
    </submittedName>
</protein>
<feature type="compositionally biased region" description="Basic and acidic residues" evidence="6">
    <location>
        <begin position="679"/>
        <end position="692"/>
    </location>
</feature>
<feature type="compositionally biased region" description="Polar residues" evidence="6">
    <location>
        <begin position="480"/>
        <end position="511"/>
    </location>
</feature>
<name>A0A8K0G292_IGNLU</name>
<comment type="subcellular location">
    <subcellularLocation>
        <location evidence="1">Cytoplasm</location>
        <location evidence="1">Cytoskeleton</location>
    </subcellularLocation>
</comment>
<feature type="compositionally biased region" description="Basic and acidic residues" evidence="6">
    <location>
        <begin position="191"/>
        <end position="201"/>
    </location>
</feature>
<evidence type="ECO:0000313" key="7">
    <source>
        <dbReference type="EMBL" id="KAF2885687.1"/>
    </source>
</evidence>
<evidence type="ECO:0000256" key="6">
    <source>
        <dbReference type="SAM" id="MobiDB-lite"/>
    </source>
</evidence>
<keyword evidence="8" id="KW-1185">Reference proteome</keyword>
<dbReference type="AlphaFoldDB" id="A0A8K0G292"/>
<feature type="region of interest" description="Disordered" evidence="6">
    <location>
        <begin position="607"/>
        <end position="692"/>
    </location>
</feature>
<feature type="compositionally biased region" description="Basic and acidic residues" evidence="6">
    <location>
        <begin position="512"/>
        <end position="526"/>
    </location>
</feature>
<feature type="region of interest" description="Disordered" evidence="6">
    <location>
        <begin position="713"/>
        <end position="736"/>
    </location>
</feature>
<evidence type="ECO:0000256" key="2">
    <source>
        <dbReference type="ARBA" id="ARBA00007525"/>
    </source>
</evidence>
<feature type="compositionally biased region" description="Polar residues" evidence="6">
    <location>
        <begin position="176"/>
        <end position="190"/>
    </location>
</feature>
<feature type="compositionally biased region" description="Polar residues" evidence="6">
    <location>
        <begin position="15"/>
        <end position="24"/>
    </location>
</feature>
<evidence type="ECO:0000256" key="5">
    <source>
        <dbReference type="ARBA" id="ARBA00023212"/>
    </source>
</evidence>
<evidence type="ECO:0000313" key="8">
    <source>
        <dbReference type="Proteomes" id="UP000801492"/>
    </source>
</evidence>
<organism evidence="7 8">
    <name type="scientific">Ignelater luminosus</name>
    <name type="common">Cucubano</name>
    <name type="synonym">Pyrophorus luminosus</name>
    <dbReference type="NCBI Taxonomy" id="2038154"/>
    <lineage>
        <taxon>Eukaryota</taxon>
        <taxon>Metazoa</taxon>
        <taxon>Ecdysozoa</taxon>
        <taxon>Arthropoda</taxon>
        <taxon>Hexapoda</taxon>
        <taxon>Insecta</taxon>
        <taxon>Pterygota</taxon>
        <taxon>Neoptera</taxon>
        <taxon>Endopterygota</taxon>
        <taxon>Coleoptera</taxon>
        <taxon>Polyphaga</taxon>
        <taxon>Elateriformia</taxon>
        <taxon>Elateroidea</taxon>
        <taxon>Elateridae</taxon>
        <taxon>Agrypninae</taxon>
        <taxon>Pyrophorini</taxon>
        <taxon>Ignelater</taxon>
    </lineage>
</organism>
<proteinExistence type="inferred from homology"/>
<feature type="compositionally biased region" description="Polar residues" evidence="6">
    <location>
        <begin position="726"/>
        <end position="736"/>
    </location>
</feature>
<gene>
    <name evidence="7" type="ORF">ILUMI_20460</name>
</gene>
<feature type="compositionally biased region" description="Basic and acidic residues" evidence="6">
    <location>
        <begin position="660"/>
        <end position="671"/>
    </location>
</feature>
<comment type="caution">
    <text evidence="7">The sequence shown here is derived from an EMBL/GenBank/DDBJ whole genome shotgun (WGS) entry which is preliminary data.</text>
</comment>
<evidence type="ECO:0000256" key="1">
    <source>
        <dbReference type="ARBA" id="ARBA00004245"/>
    </source>
</evidence>
<sequence length="736" mass="83614">MAENRQDKSVHLKNTAGSRPSSATRDLHDVNAGFSRVIFSPLTSGSAEDREAKIKSFKERQNEERQKKLDEMKNQALAAQRFKEQKEHERRQRIEELRMKEDERRQQVEERKKAINDAERDRLESILKRNQEREARIEAKKRNERSSLVFAFGSSTPRMLGPAETVSSFWGHRRATSTQNITYSATPLTRRQSERELDGGSKKRATSAGGLERSGEATTPQHPAGCASGYVGRRRTDLMPTIPAKESPSTTPRKPFMRSPAHSRPSSSLSQQSTSSVTSSVTMRSRPIAAPRRQRPVSIAVTGITSETKNGTVEVKKPENKPPLPKTRKSSLVKSQEKIIKKKSLSSPTEGSPKAIASPTSAPICTIENSNIMTTQNSVDKEKIIKNSMDVKIKQLNVNEKESVDESSPVTKEAEIQDSTAQVAQLIDIDQQESIEIKHDDSKPKEMDLSNVEKADLEKEVDTKRESEIIAPIKPEVSNVVENQPEPTVQASETQSAETDMTTSMTSSKPRITTEEEAKAALAERRRIAREEAERQAELERLRIEEERRLELERQQREEEQQRQLIELQRAAEEERLREAIREAQRREEEEKLRREEEQRLKLLKEEAERKAREEAERQKAELQERLKNEEREREARRKRVEAIMLRTRGKNNTGSTPQTEEKNAENKLDSKVNGSKTDTAENGHKNGKDIETVDNIIPVDTIKNANTVTATTLSTDDTLNSNDSWQRNSQTDLLM</sequence>
<dbReference type="EMBL" id="VTPC01089756">
    <property type="protein sequence ID" value="KAF2885687.1"/>
    <property type="molecule type" value="Genomic_DNA"/>
</dbReference>
<comment type="similarity">
    <text evidence="2">Belongs to the MAP7 family.</text>
</comment>
<feature type="region of interest" description="Disordered" evidence="6">
    <location>
        <begin position="1"/>
        <end position="71"/>
    </location>
</feature>
<feature type="compositionally biased region" description="Basic and acidic residues" evidence="6">
    <location>
        <begin position="1"/>
        <end position="10"/>
    </location>
</feature>
<feature type="compositionally biased region" description="Low complexity" evidence="6">
    <location>
        <begin position="263"/>
        <end position="287"/>
    </location>
</feature>
<evidence type="ECO:0000256" key="3">
    <source>
        <dbReference type="ARBA" id="ARBA00022490"/>
    </source>
</evidence>
<dbReference type="InterPro" id="IPR051483">
    <property type="entry name" value="MAP7_domain-containing"/>
</dbReference>
<accession>A0A8K0G292</accession>
<feature type="compositionally biased region" description="Basic and acidic residues" evidence="6">
    <location>
        <begin position="607"/>
        <end position="636"/>
    </location>
</feature>
<keyword evidence="4" id="KW-0175">Coiled coil</keyword>
<feature type="compositionally biased region" description="Basic and acidic residues" evidence="6">
    <location>
        <begin position="438"/>
        <end position="468"/>
    </location>
</feature>
<dbReference type="OrthoDB" id="6433611at2759"/>
<dbReference type="InterPro" id="IPR008604">
    <property type="entry name" value="MAP7_fam"/>
</dbReference>
<dbReference type="Pfam" id="PF05672">
    <property type="entry name" value="MAP7"/>
    <property type="match status" value="1"/>
</dbReference>
<reference evidence="7" key="1">
    <citation type="submission" date="2019-08" db="EMBL/GenBank/DDBJ databases">
        <title>The genome of the North American firefly Photinus pyralis.</title>
        <authorList>
            <consortium name="Photinus pyralis genome working group"/>
            <person name="Fallon T.R."/>
            <person name="Sander Lower S.E."/>
            <person name="Weng J.-K."/>
        </authorList>
    </citation>
    <scope>NUCLEOTIDE SEQUENCE</scope>
    <source>
        <strain evidence="7">TRF0915ILg1</strain>
        <tissue evidence="7">Whole body</tissue>
    </source>
</reference>
<feature type="region of interest" description="Disordered" evidence="6">
    <location>
        <begin position="438"/>
        <end position="526"/>
    </location>
</feature>
<dbReference type="GO" id="GO:0015630">
    <property type="term" value="C:microtubule cytoskeleton"/>
    <property type="evidence" value="ECO:0007669"/>
    <property type="project" value="InterPro"/>
</dbReference>
<feature type="region of interest" description="Disordered" evidence="6">
    <location>
        <begin position="176"/>
        <end position="361"/>
    </location>
</feature>
<keyword evidence="5" id="KW-0206">Cytoskeleton</keyword>